<proteinExistence type="predicted"/>
<dbReference type="InterPro" id="IPR038704">
    <property type="entry name" value="YEAST_sf"/>
</dbReference>
<evidence type="ECO:0000313" key="5">
    <source>
        <dbReference type="Proteomes" id="UP001515480"/>
    </source>
</evidence>
<organism evidence="4 5">
    <name type="scientific">Prymnesium parvum</name>
    <name type="common">Toxic golden alga</name>
    <dbReference type="NCBI Taxonomy" id="97485"/>
    <lineage>
        <taxon>Eukaryota</taxon>
        <taxon>Haptista</taxon>
        <taxon>Haptophyta</taxon>
        <taxon>Prymnesiophyceae</taxon>
        <taxon>Prymnesiales</taxon>
        <taxon>Prymnesiaceae</taxon>
        <taxon>Prymnesium</taxon>
    </lineage>
</organism>
<evidence type="ECO:0000256" key="1">
    <source>
        <dbReference type="ARBA" id="ARBA00023242"/>
    </source>
</evidence>
<evidence type="ECO:0000256" key="2">
    <source>
        <dbReference type="SAM" id="MobiDB-lite"/>
    </source>
</evidence>
<reference evidence="4 5" key="1">
    <citation type="journal article" date="2024" name="Science">
        <title>Giant polyketide synthase enzymes in the biosynthesis of giant marine polyether toxins.</title>
        <authorList>
            <person name="Fallon T.R."/>
            <person name="Shende V.V."/>
            <person name="Wierzbicki I.H."/>
            <person name="Pendleton A.L."/>
            <person name="Watervoot N.F."/>
            <person name="Auber R.P."/>
            <person name="Gonzalez D.J."/>
            <person name="Wisecaver J.H."/>
            <person name="Moore B.S."/>
        </authorList>
    </citation>
    <scope>NUCLEOTIDE SEQUENCE [LARGE SCALE GENOMIC DNA]</scope>
    <source>
        <strain evidence="4 5">12B1</strain>
    </source>
</reference>
<gene>
    <name evidence="4" type="ORF">AB1Y20_011137</name>
</gene>
<name>A0AB34INR2_PRYPA</name>
<sequence>MSETERETPNAALGSVLTCNTAVQDGDSWNWELTVSSSELRIDGVTMKLHHTFKPNVVAMTKMPDGSFTSGELSGWATFPVGLQLTTCGEMHSIQHMLSFSEPQTSFTHELSASTIYCRGRRSSAERASATWRSSRPIDAAEAKRQKQLMKELTQAQRELEKSQRRGRSGSMAAPSSTAASSGAADGHSSNSGKRKAASRSDRVTVPKMSEQQQRLSAYAKELLDGISELADLGDAAAVAKICAVLHEDCIEAFTLEEEDDDLFEFATQAIFEYADFVQKRKPSADELRRLGARAIARFLQRSVAQGQESPCHR</sequence>
<dbReference type="InterPro" id="IPR055129">
    <property type="entry name" value="YEATS_dom"/>
</dbReference>
<dbReference type="Proteomes" id="UP001515480">
    <property type="component" value="Unassembled WGS sequence"/>
</dbReference>
<dbReference type="Gene3D" id="2.60.40.1970">
    <property type="entry name" value="YEATS domain"/>
    <property type="match status" value="1"/>
</dbReference>
<evidence type="ECO:0000313" key="4">
    <source>
        <dbReference type="EMBL" id="KAL1503072.1"/>
    </source>
</evidence>
<keyword evidence="5" id="KW-1185">Reference proteome</keyword>
<dbReference type="Pfam" id="PF03366">
    <property type="entry name" value="YEATS"/>
    <property type="match status" value="1"/>
</dbReference>
<feature type="compositionally biased region" description="Low complexity" evidence="2">
    <location>
        <begin position="169"/>
        <end position="192"/>
    </location>
</feature>
<evidence type="ECO:0000259" key="3">
    <source>
        <dbReference type="Pfam" id="PF03366"/>
    </source>
</evidence>
<accession>A0AB34INR2</accession>
<feature type="region of interest" description="Disordered" evidence="2">
    <location>
        <begin position="126"/>
        <end position="212"/>
    </location>
</feature>
<dbReference type="AlphaFoldDB" id="A0AB34INR2"/>
<keyword evidence="1" id="KW-0539">Nucleus</keyword>
<feature type="domain" description="YEATS" evidence="3">
    <location>
        <begin position="41"/>
        <end position="101"/>
    </location>
</feature>
<protein>
    <recommendedName>
        <fullName evidence="3">YEATS domain-containing protein</fullName>
    </recommendedName>
</protein>
<dbReference type="EMBL" id="JBGBPQ010000022">
    <property type="protein sequence ID" value="KAL1503072.1"/>
    <property type="molecule type" value="Genomic_DNA"/>
</dbReference>
<comment type="caution">
    <text evidence="4">The sequence shown here is derived from an EMBL/GenBank/DDBJ whole genome shotgun (WGS) entry which is preliminary data.</text>
</comment>
<feature type="compositionally biased region" description="Low complexity" evidence="2">
    <location>
        <begin position="126"/>
        <end position="135"/>
    </location>
</feature>